<dbReference type="STRING" id="862515.HMPREF0658_0071"/>
<organism evidence="1 2">
    <name type="scientific">Hoylesella marshii DSM 16973 = JCM 13450</name>
    <dbReference type="NCBI Taxonomy" id="862515"/>
    <lineage>
        <taxon>Bacteria</taxon>
        <taxon>Pseudomonadati</taxon>
        <taxon>Bacteroidota</taxon>
        <taxon>Bacteroidia</taxon>
        <taxon>Bacteroidales</taxon>
        <taxon>Prevotellaceae</taxon>
        <taxon>Hoylesella</taxon>
    </lineage>
</organism>
<dbReference type="Proteomes" id="UP000004394">
    <property type="component" value="Unassembled WGS sequence"/>
</dbReference>
<reference evidence="1" key="1">
    <citation type="submission" date="2010-07" db="EMBL/GenBank/DDBJ databases">
        <authorList>
            <person name="Muzny D."/>
            <person name="Qin X."/>
            <person name="Deng J."/>
            <person name="Jiang H."/>
            <person name="Liu Y."/>
            <person name="Qu J."/>
            <person name="Song X.-Z."/>
            <person name="Zhang L."/>
            <person name="Thornton R."/>
            <person name="Coyle M."/>
            <person name="Francisco L."/>
            <person name="Jackson L."/>
            <person name="Javaid M."/>
            <person name="Korchina V."/>
            <person name="Kovar C."/>
            <person name="Mata R."/>
            <person name="Mathew T."/>
            <person name="Ngo R."/>
            <person name="Nguyen L."/>
            <person name="Nguyen N."/>
            <person name="Okwuonu G."/>
            <person name="Ongeri F."/>
            <person name="Pham C."/>
            <person name="Simmons D."/>
            <person name="Wilczek-Boney K."/>
            <person name="Hale W."/>
            <person name="Jakkamsetti A."/>
            <person name="Pham P."/>
            <person name="Ruth R."/>
            <person name="San Lucas F."/>
            <person name="Warren J."/>
            <person name="Zhang J."/>
            <person name="Zhao Z."/>
            <person name="Zhou C."/>
            <person name="Zhu D."/>
            <person name="Lee S."/>
            <person name="Bess C."/>
            <person name="Blankenburg K."/>
            <person name="Forbes L."/>
            <person name="Fu Q."/>
            <person name="Gubbala S."/>
            <person name="Hirani K."/>
            <person name="Jayaseelan J.C."/>
            <person name="Lara F."/>
            <person name="Munidasa M."/>
            <person name="Palculict T."/>
            <person name="Patil S."/>
            <person name="Pu L.-L."/>
            <person name="Saada N."/>
            <person name="Tang L."/>
            <person name="Weissenberger G."/>
            <person name="Zhu Y."/>
            <person name="Hemphill L."/>
            <person name="Shang Y."/>
            <person name="Youmans B."/>
            <person name="Ayvaz T."/>
            <person name="Ross M."/>
            <person name="Santibanez J."/>
            <person name="Aqrawi P."/>
            <person name="Gross S."/>
            <person name="Joshi V."/>
            <person name="Fowler G."/>
            <person name="Nazareth L."/>
            <person name="Reid J."/>
            <person name="Worley K."/>
            <person name="Petrosino J."/>
            <person name="Highlander S."/>
            <person name="Gibbs R."/>
        </authorList>
    </citation>
    <scope>NUCLEOTIDE SEQUENCE [LARGE SCALE GENOMIC DNA]</scope>
    <source>
        <strain evidence="1">DSM 16973</strain>
    </source>
</reference>
<proteinExistence type="predicted"/>
<comment type="caution">
    <text evidence="1">The sequence shown here is derived from an EMBL/GenBank/DDBJ whole genome shotgun (WGS) entry which is preliminary data.</text>
</comment>
<name>E0NPH0_9BACT</name>
<dbReference type="HOGENOM" id="CLU_3314667_0_0_10"/>
<evidence type="ECO:0000313" key="1">
    <source>
        <dbReference type="EMBL" id="EFM02929.1"/>
    </source>
</evidence>
<sequence length="39" mass="4582">MTVLLIANLLCTVIYRMIKKRRVSFSQLVTMLKLTLIKE</sequence>
<dbReference type="BioCyc" id="PMAR862515-HMP:GMOO-76-MONOMER"/>
<protein>
    <submittedName>
        <fullName evidence="1">Uncharacterized protein</fullName>
    </submittedName>
</protein>
<keyword evidence="2" id="KW-1185">Reference proteome</keyword>
<dbReference type="EMBL" id="AEEI01000004">
    <property type="protein sequence ID" value="EFM02929.1"/>
    <property type="molecule type" value="Genomic_DNA"/>
</dbReference>
<dbReference type="AlphaFoldDB" id="E0NPH0"/>
<accession>E0NPH0</accession>
<evidence type="ECO:0000313" key="2">
    <source>
        <dbReference type="Proteomes" id="UP000004394"/>
    </source>
</evidence>
<gene>
    <name evidence="1" type="ORF">HMPREF0658_0071</name>
</gene>